<dbReference type="EMBL" id="MH160392">
    <property type="protein sequence ID" value="AWN06244.1"/>
    <property type="molecule type" value="Genomic_DNA"/>
</dbReference>
<dbReference type="Gene3D" id="3.90.75.10">
    <property type="entry name" value="Homing Intron 3 (I-ppo) Encoded Endonuclease, Chain A"/>
    <property type="match status" value="1"/>
</dbReference>
<accession>A0A3G1QTQ9</accession>
<dbReference type="InterPro" id="IPR044925">
    <property type="entry name" value="His-Me_finger_sf"/>
</dbReference>
<dbReference type="GO" id="GO:0004519">
    <property type="term" value="F:endonuclease activity"/>
    <property type="evidence" value="ECO:0007669"/>
    <property type="project" value="UniProtKB-KW"/>
</dbReference>
<evidence type="ECO:0000259" key="1">
    <source>
        <dbReference type="Pfam" id="PF13392"/>
    </source>
</evidence>
<dbReference type="Proteomes" id="UP000267934">
    <property type="component" value="Segment"/>
</dbReference>
<proteinExistence type="predicted"/>
<keyword evidence="2" id="KW-0378">Hydrolase</keyword>
<feature type="domain" description="HNH nuclease" evidence="1">
    <location>
        <begin position="61"/>
        <end position="104"/>
    </location>
</feature>
<dbReference type="RefSeq" id="YP_009889608.1">
    <property type="nucleotide sequence ID" value="NC_049510.1"/>
</dbReference>
<dbReference type="SUPFAM" id="SSF54060">
    <property type="entry name" value="His-Me finger endonucleases"/>
    <property type="match status" value="1"/>
</dbReference>
<keyword evidence="2" id="KW-0255">Endonuclease</keyword>
<organism evidence="2 3">
    <name type="scientific">Erwinia phage phiEaP8</name>
    <dbReference type="NCBI Taxonomy" id="2178928"/>
    <lineage>
        <taxon>Viruses</taxon>
        <taxon>Duplodnaviria</taxon>
        <taxon>Heunggongvirae</taxon>
        <taxon>Uroviricota</taxon>
        <taxon>Caudoviricetes</taxon>
        <taxon>Schitoviridae</taxon>
        <taxon>Erskinevirinae</taxon>
        <taxon>Yonginvirus</taxon>
        <taxon>Yonginvirus EaP8</taxon>
    </lineage>
</organism>
<dbReference type="GeneID" id="55819108"/>
<sequence>MKAPDRRTEIIDRIYAQVKIVDTGYCVSGVPSPCHLWQGPTSGTGRGKGYGRISINSVTSAVHRVSYTHYFGYIPLKKQIDHLCNIRNCVNPEHLEMVTHLTNQKRRARRHKEKS</sequence>
<dbReference type="Pfam" id="PF13392">
    <property type="entry name" value="HNH_3"/>
    <property type="match status" value="1"/>
</dbReference>
<protein>
    <submittedName>
        <fullName evidence="2">HNH endonuclease</fullName>
    </submittedName>
</protein>
<reference evidence="2 3" key="1">
    <citation type="journal article" date="2018" name="Plant Pathol. J.">
        <title>Characterization of the Lytic Bacteriophage phiEaP-8 Effective against Both Erwinia amylovora and Erwinia pyrifoliae Causing Severe Diseases in Apple and Pear.</title>
        <authorList>
            <person name="Park J."/>
            <person name="Lee G.M."/>
            <person name="Kim D."/>
            <person name="Park D.H."/>
            <person name="Oh C.S."/>
        </authorList>
    </citation>
    <scope>NUCLEOTIDE SEQUENCE [LARGE SCALE GENOMIC DNA]</scope>
</reference>
<name>A0A3G1QTQ9_9CAUD</name>
<keyword evidence="3" id="KW-1185">Reference proteome</keyword>
<keyword evidence="2" id="KW-0540">Nuclease</keyword>
<dbReference type="InterPro" id="IPR003615">
    <property type="entry name" value="HNH_nuc"/>
</dbReference>
<evidence type="ECO:0000313" key="3">
    <source>
        <dbReference type="Proteomes" id="UP000267934"/>
    </source>
</evidence>
<evidence type="ECO:0000313" key="2">
    <source>
        <dbReference type="EMBL" id="AWN06244.1"/>
    </source>
</evidence>
<dbReference type="InterPro" id="IPR044930">
    <property type="entry name" value="Homing_endonuclease_His-Me"/>
</dbReference>
<dbReference type="KEGG" id="vg:55819108"/>